<feature type="region of interest" description="Disordered" evidence="1">
    <location>
        <begin position="1"/>
        <end position="45"/>
    </location>
</feature>
<accession>A0A194PST2</accession>
<feature type="compositionally biased region" description="Basic and acidic residues" evidence="1">
    <location>
        <begin position="71"/>
        <end position="92"/>
    </location>
</feature>
<organism evidence="2 3">
    <name type="scientific">Papilio xuthus</name>
    <name type="common">Asian swallowtail butterfly</name>
    <dbReference type="NCBI Taxonomy" id="66420"/>
    <lineage>
        <taxon>Eukaryota</taxon>
        <taxon>Metazoa</taxon>
        <taxon>Ecdysozoa</taxon>
        <taxon>Arthropoda</taxon>
        <taxon>Hexapoda</taxon>
        <taxon>Insecta</taxon>
        <taxon>Pterygota</taxon>
        <taxon>Neoptera</taxon>
        <taxon>Endopterygota</taxon>
        <taxon>Lepidoptera</taxon>
        <taxon>Glossata</taxon>
        <taxon>Ditrysia</taxon>
        <taxon>Papilionoidea</taxon>
        <taxon>Papilionidae</taxon>
        <taxon>Papilioninae</taxon>
        <taxon>Papilio</taxon>
    </lineage>
</organism>
<name>A0A194PST2_PAPXU</name>
<evidence type="ECO:0000313" key="2">
    <source>
        <dbReference type="EMBL" id="KPI96028.1"/>
    </source>
</evidence>
<protein>
    <submittedName>
        <fullName evidence="2">Uncharacterized protein</fullName>
    </submittedName>
</protein>
<dbReference type="AlphaFoldDB" id="A0A194PST2"/>
<sequence>MDALRKELADIREDLRRRGSAGHSNPDMSMEAAPASRPPHSPNEALSVEEICRAVMVQVGGMMNARLASLEDRLLPERNLRPPLAADKKKGESSSYAAKLARQPPQLAAQPGPSGTQRRAPPMPQHRSSGRTLPNSPGSHPKRLLNLAPAALNAGPHRCHNIARRVLPRADP</sequence>
<dbReference type="EMBL" id="KQ459594">
    <property type="protein sequence ID" value="KPI96028.1"/>
    <property type="molecule type" value="Genomic_DNA"/>
</dbReference>
<evidence type="ECO:0000256" key="1">
    <source>
        <dbReference type="SAM" id="MobiDB-lite"/>
    </source>
</evidence>
<gene>
    <name evidence="2" type="ORF">RR46_06762</name>
</gene>
<evidence type="ECO:0000313" key="3">
    <source>
        <dbReference type="Proteomes" id="UP000053268"/>
    </source>
</evidence>
<reference evidence="2 3" key="1">
    <citation type="journal article" date="2015" name="Nat. Commun.">
        <title>Outbred genome sequencing and CRISPR/Cas9 gene editing in butterflies.</title>
        <authorList>
            <person name="Li X."/>
            <person name="Fan D."/>
            <person name="Zhang W."/>
            <person name="Liu G."/>
            <person name="Zhang L."/>
            <person name="Zhao L."/>
            <person name="Fang X."/>
            <person name="Chen L."/>
            <person name="Dong Y."/>
            <person name="Chen Y."/>
            <person name="Ding Y."/>
            <person name="Zhao R."/>
            <person name="Feng M."/>
            <person name="Zhu Y."/>
            <person name="Feng Y."/>
            <person name="Jiang X."/>
            <person name="Zhu D."/>
            <person name="Xiang H."/>
            <person name="Feng X."/>
            <person name="Li S."/>
            <person name="Wang J."/>
            <person name="Zhang G."/>
            <person name="Kronforst M.R."/>
            <person name="Wang W."/>
        </authorList>
    </citation>
    <scope>NUCLEOTIDE SEQUENCE [LARGE SCALE GENOMIC DNA]</scope>
    <source>
        <strain evidence="2">Ya'a_city_454_Px</strain>
        <tissue evidence="2">Whole body</tissue>
    </source>
</reference>
<keyword evidence="3" id="KW-1185">Reference proteome</keyword>
<dbReference type="Proteomes" id="UP000053268">
    <property type="component" value="Unassembled WGS sequence"/>
</dbReference>
<feature type="compositionally biased region" description="Low complexity" evidence="1">
    <location>
        <begin position="144"/>
        <end position="153"/>
    </location>
</feature>
<feature type="compositionally biased region" description="Polar residues" evidence="1">
    <location>
        <begin position="126"/>
        <end position="138"/>
    </location>
</feature>
<proteinExistence type="predicted"/>
<feature type="compositionally biased region" description="Basic and acidic residues" evidence="1">
    <location>
        <begin position="1"/>
        <end position="17"/>
    </location>
</feature>
<feature type="region of interest" description="Disordered" evidence="1">
    <location>
        <begin position="71"/>
        <end position="153"/>
    </location>
</feature>